<dbReference type="AlphaFoldDB" id="A0A139I2V9"/>
<accession>A0A139I2V9</accession>
<sequence length="131" mass="15216">MEYEKYRILEPKEALEVFQSWTEGGNYYHLNSVKCLQPSKNVVKLLTMISHYHALPISVTETELNLSHPPTQEYPPYLDPSRSFQFPTTSLDLAKIFFSFCVPLEDLQNGLAKFFFSFNFLFRMGTGGIEY</sequence>
<protein>
    <submittedName>
        <fullName evidence="1">Uncharacterized protein</fullName>
    </submittedName>
</protein>
<name>A0A139I2V9_9PEZI</name>
<comment type="caution">
    <text evidence="1">The sequence shown here is derived from an EMBL/GenBank/DDBJ whole genome shotgun (WGS) entry which is preliminary data.</text>
</comment>
<dbReference type="Proteomes" id="UP000073492">
    <property type="component" value="Unassembled WGS sequence"/>
</dbReference>
<evidence type="ECO:0000313" key="1">
    <source>
        <dbReference type="EMBL" id="KXT09046.1"/>
    </source>
</evidence>
<proteinExistence type="predicted"/>
<keyword evidence="2" id="KW-1185">Reference proteome</keyword>
<reference evidence="1 2" key="1">
    <citation type="submission" date="2015-07" db="EMBL/GenBank/DDBJ databases">
        <title>Comparative genomics of the Sigatoka disease complex on banana suggests a link between parallel evolutionary changes in Pseudocercospora fijiensis and Pseudocercospora eumusae and increased virulence on the banana host.</title>
        <authorList>
            <person name="Chang T.-C."/>
            <person name="Salvucci A."/>
            <person name="Crous P.W."/>
            <person name="Stergiopoulos I."/>
        </authorList>
    </citation>
    <scope>NUCLEOTIDE SEQUENCE [LARGE SCALE GENOMIC DNA]</scope>
    <source>
        <strain evidence="1 2">CBS 116634</strain>
    </source>
</reference>
<evidence type="ECO:0000313" key="2">
    <source>
        <dbReference type="Proteomes" id="UP000073492"/>
    </source>
</evidence>
<gene>
    <name evidence="1" type="ORF">AC579_2551</name>
</gene>
<organism evidence="1 2">
    <name type="scientific">Pseudocercospora musae</name>
    <dbReference type="NCBI Taxonomy" id="113226"/>
    <lineage>
        <taxon>Eukaryota</taxon>
        <taxon>Fungi</taxon>
        <taxon>Dikarya</taxon>
        <taxon>Ascomycota</taxon>
        <taxon>Pezizomycotina</taxon>
        <taxon>Dothideomycetes</taxon>
        <taxon>Dothideomycetidae</taxon>
        <taxon>Mycosphaerellales</taxon>
        <taxon>Mycosphaerellaceae</taxon>
        <taxon>Pseudocercospora</taxon>
    </lineage>
</organism>
<dbReference type="EMBL" id="LFZO01000381">
    <property type="protein sequence ID" value="KXT09046.1"/>
    <property type="molecule type" value="Genomic_DNA"/>
</dbReference>